<keyword evidence="3" id="KW-0732">Signal</keyword>
<evidence type="ECO:0000313" key="5">
    <source>
        <dbReference type="EMBL" id="MCL6739577.1"/>
    </source>
</evidence>
<name>A0ABT0S5C1_9SPHN</name>
<sequence length="534" mass="55349">MLKRALVNASVAALLIAGTCVTSSPAIAQAAAETAADALSRNIRVLAASPRDFNALIGAGKAALELGDVQAAAGFFGRAEEVNPNAAAAKVGLGAAMAHMGDADGAIFYFNQASRLGAQPMVMAADRGMAHDLQGDLKAAQADYRLAIASLGSDEARRRLALSLAIGRDRKGALDTIQPLLNRRDAAAQRTRAFVLALVGDQIAAAEAIEAVMPGGSARFAPFFRYLPNLSTTEKAAAVHLGIFPENPEERVALAQASNSTPELPAALRANQPTVSVRGPAADSGRPLSPPVTKPQQPVKLASADPPPVKAAPSPAFTLPSDRVATASPSFSLPSANGAAPTAINQAPVETKAKPAQPEPQLAAGEESAAESNLTGIDKLLATLAEAPPAPEPKVEPKKPAATASNDKAVKAAAAKKAAEKKAREEKLAAEKKAKEEAARLGVAGTHWVQLAGGSNQDRMAIEYRKLSAKAGKLLKSRAGYVTGGKDYFRLLVGPFDSKSESQAFVNKLEKEGVDGFSWTRTPAKIKIEKLSKT</sequence>
<dbReference type="Gene3D" id="1.25.40.10">
    <property type="entry name" value="Tetratricopeptide repeat domain"/>
    <property type="match status" value="1"/>
</dbReference>
<dbReference type="InterPro" id="IPR019734">
    <property type="entry name" value="TPR_rpt"/>
</dbReference>
<feature type="region of interest" description="Disordered" evidence="2">
    <location>
        <begin position="350"/>
        <end position="371"/>
    </location>
</feature>
<evidence type="ECO:0000256" key="1">
    <source>
        <dbReference type="PROSITE-ProRule" id="PRU00339"/>
    </source>
</evidence>
<evidence type="ECO:0000313" key="6">
    <source>
        <dbReference type="Proteomes" id="UP001165383"/>
    </source>
</evidence>
<dbReference type="Proteomes" id="UP001165383">
    <property type="component" value="Unassembled WGS sequence"/>
</dbReference>
<dbReference type="InterPro" id="IPR011990">
    <property type="entry name" value="TPR-like_helical_dom_sf"/>
</dbReference>
<evidence type="ECO:0000256" key="3">
    <source>
        <dbReference type="SAM" id="SignalP"/>
    </source>
</evidence>
<organism evidence="5 6">
    <name type="scientific">Sphingomonas brevis</name>
    <dbReference type="NCBI Taxonomy" id="2908206"/>
    <lineage>
        <taxon>Bacteria</taxon>
        <taxon>Pseudomonadati</taxon>
        <taxon>Pseudomonadota</taxon>
        <taxon>Alphaproteobacteria</taxon>
        <taxon>Sphingomonadales</taxon>
        <taxon>Sphingomonadaceae</taxon>
        <taxon>Sphingomonas</taxon>
    </lineage>
</organism>
<dbReference type="InterPro" id="IPR007730">
    <property type="entry name" value="SPOR-like_dom"/>
</dbReference>
<dbReference type="Pfam" id="PF05036">
    <property type="entry name" value="SPOR"/>
    <property type="match status" value="1"/>
</dbReference>
<dbReference type="InterPro" id="IPR036680">
    <property type="entry name" value="SPOR-like_sf"/>
</dbReference>
<dbReference type="PROSITE" id="PS51724">
    <property type="entry name" value="SPOR"/>
    <property type="match status" value="1"/>
</dbReference>
<dbReference type="SUPFAM" id="SSF48452">
    <property type="entry name" value="TPR-like"/>
    <property type="match status" value="1"/>
</dbReference>
<feature type="signal peptide" evidence="3">
    <location>
        <begin position="1"/>
        <end position="28"/>
    </location>
</feature>
<keyword evidence="6" id="KW-1185">Reference proteome</keyword>
<protein>
    <submittedName>
        <fullName evidence="5">SPOR domain-containing protein</fullName>
    </submittedName>
</protein>
<reference evidence="5" key="1">
    <citation type="submission" date="2022-05" db="EMBL/GenBank/DDBJ databases">
        <authorList>
            <person name="Jo J.-H."/>
            <person name="Im W.-T."/>
        </authorList>
    </citation>
    <scope>NUCLEOTIDE SEQUENCE</scope>
    <source>
        <strain evidence="5">RB56-2</strain>
    </source>
</reference>
<gene>
    <name evidence="5" type="ORF">LZ518_00270</name>
</gene>
<dbReference type="Gene3D" id="3.30.70.1070">
    <property type="entry name" value="Sporulation related repeat"/>
    <property type="match status" value="1"/>
</dbReference>
<feature type="region of interest" description="Disordered" evidence="2">
    <location>
        <begin position="389"/>
        <end position="418"/>
    </location>
</feature>
<accession>A0ABT0S5C1</accession>
<dbReference type="RefSeq" id="WP_249914061.1">
    <property type="nucleotide sequence ID" value="NZ_JAMGBB010000001.1"/>
</dbReference>
<proteinExistence type="predicted"/>
<feature type="compositionally biased region" description="Low complexity" evidence="2">
    <location>
        <begin position="400"/>
        <end position="416"/>
    </location>
</feature>
<evidence type="ECO:0000259" key="4">
    <source>
        <dbReference type="PROSITE" id="PS51724"/>
    </source>
</evidence>
<feature type="chain" id="PRO_5047135578" evidence="3">
    <location>
        <begin position="29"/>
        <end position="534"/>
    </location>
</feature>
<dbReference type="SMART" id="SM00028">
    <property type="entry name" value="TPR"/>
    <property type="match status" value="3"/>
</dbReference>
<keyword evidence="1" id="KW-0802">TPR repeat</keyword>
<dbReference type="EMBL" id="JAMGBB010000001">
    <property type="protein sequence ID" value="MCL6739577.1"/>
    <property type="molecule type" value="Genomic_DNA"/>
</dbReference>
<dbReference type="SUPFAM" id="SSF110997">
    <property type="entry name" value="Sporulation related repeat"/>
    <property type="match status" value="1"/>
</dbReference>
<evidence type="ECO:0000256" key="2">
    <source>
        <dbReference type="SAM" id="MobiDB-lite"/>
    </source>
</evidence>
<feature type="region of interest" description="Disordered" evidence="2">
    <location>
        <begin position="271"/>
        <end position="322"/>
    </location>
</feature>
<comment type="caution">
    <text evidence="5">The sequence shown here is derived from an EMBL/GenBank/DDBJ whole genome shotgun (WGS) entry which is preliminary data.</text>
</comment>
<dbReference type="PROSITE" id="PS50005">
    <property type="entry name" value="TPR"/>
    <property type="match status" value="1"/>
</dbReference>
<feature type="repeat" description="TPR" evidence="1">
    <location>
        <begin position="53"/>
        <end position="86"/>
    </location>
</feature>
<feature type="domain" description="SPOR" evidence="4">
    <location>
        <begin position="441"/>
        <end position="522"/>
    </location>
</feature>